<reference evidence="9 10" key="1">
    <citation type="journal article" date="2010" name="Nature">
        <title>Genome sequence of the palaeopolyploid soybean.</title>
        <authorList>
            <person name="Schmutz J."/>
            <person name="Cannon S.B."/>
            <person name="Schlueter J."/>
            <person name="Ma J."/>
            <person name="Mitros T."/>
            <person name="Nelson W."/>
            <person name="Hyten D.L."/>
            <person name="Song Q."/>
            <person name="Thelen J.J."/>
            <person name="Cheng J."/>
            <person name="Xu D."/>
            <person name="Hellsten U."/>
            <person name="May G.D."/>
            <person name="Yu Y."/>
            <person name="Sakurai T."/>
            <person name="Umezawa T."/>
            <person name="Bhattacharyya M.K."/>
            <person name="Sandhu D."/>
            <person name="Valliyodan B."/>
            <person name="Lindquist E."/>
            <person name="Peto M."/>
            <person name="Grant D."/>
            <person name="Shu S."/>
            <person name="Goodstein D."/>
            <person name="Barry K."/>
            <person name="Futrell-Griggs M."/>
            <person name="Abernathy B."/>
            <person name="Du J."/>
            <person name="Tian Z."/>
            <person name="Zhu L."/>
            <person name="Gill N."/>
            <person name="Joshi T."/>
            <person name="Libault M."/>
            <person name="Sethuraman A."/>
            <person name="Zhang X.-C."/>
            <person name="Shinozaki K."/>
            <person name="Nguyen H.T."/>
            <person name="Wing R.A."/>
            <person name="Cregan P."/>
            <person name="Specht J."/>
            <person name="Grimwood J."/>
            <person name="Rokhsar D."/>
            <person name="Stacey G."/>
            <person name="Shoemaker R.C."/>
            <person name="Jackson S.A."/>
        </authorList>
    </citation>
    <scope>NUCLEOTIDE SEQUENCE [LARGE SCALE GENOMIC DNA]</scope>
    <source>
        <strain evidence="10">cv. Williams 82</strain>
        <tissue evidence="9">Callus</tissue>
    </source>
</reference>
<name>A0A0R0GEZ6_SOYBN</name>
<evidence type="ECO:0000256" key="7">
    <source>
        <dbReference type="ARBA" id="ARBA00023085"/>
    </source>
</evidence>
<dbReference type="PANTHER" id="PTHR31321">
    <property type="entry name" value="ACYL-COA THIOESTER HYDROLASE YBHC-RELATED"/>
    <property type="match status" value="1"/>
</dbReference>
<comment type="subcellular location">
    <subcellularLocation>
        <location evidence="1">Secreted</location>
        <location evidence="1">Cell wall</location>
    </subcellularLocation>
</comment>
<dbReference type="OMA" id="DYKCMGK"/>
<dbReference type="EnsemblPlants" id="KRH14243">
    <property type="protein sequence ID" value="KRH14243"/>
    <property type="gene ID" value="GLYMA_14G014500"/>
</dbReference>
<dbReference type="EMBL" id="CM000847">
    <property type="protein sequence ID" value="KRH14243.1"/>
    <property type="molecule type" value="Genomic_DNA"/>
</dbReference>
<dbReference type="GO" id="GO:0030599">
    <property type="term" value="F:pectinesterase activity"/>
    <property type="evidence" value="ECO:0000318"/>
    <property type="project" value="GO_Central"/>
</dbReference>
<evidence type="ECO:0000256" key="5">
    <source>
        <dbReference type="ARBA" id="ARBA00022512"/>
    </source>
</evidence>
<keyword evidence="11" id="KW-1185">Reference proteome</keyword>
<dbReference type="InterPro" id="IPR012334">
    <property type="entry name" value="Pectin_lyas_fold"/>
</dbReference>
<dbReference type="AlphaFoldDB" id="A0A0R0GEZ6"/>
<dbReference type="InParanoid" id="A0A0R0GEZ6"/>
<accession>A0A0R0GEZ6</accession>
<organism evidence="9">
    <name type="scientific">Glycine max</name>
    <name type="common">Soybean</name>
    <name type="synonym">Glycine hispida</name>
    <dbReference type="NCBI Taxonomy" id="3847"/>
    <lineage>
        <taxon>Eukaryota</taxon>
        <taxon>Viridiplantae</taxon>
        <taxon>Streptophyta</taxon>
        <taxon>Embryophyta</taxon>
        <taxon>Tracheophyta</taxon>
        <taxon>Spermatophyta</taxon>
        <taxon>Magnoliopsida</taxon>
        <taxon>eudicotyledons</taxon>
        <taxon>Gunneridae</taxon>
        <taxon>Pentapetalae</taxon>
        <taxon>rosids</taxon>
        <taxon>fabids</taxon>
        <taxon>Fabales</taxon>
        <taxon>Fabaceae</taxon>
        <taxon>Papilionoideae</taxon>
        <taxon>50 kb inversion clade</taxon>
        <taxon>NPAAA clade</taxon>
        <taxon>indigoferoid/millettioid clade</taxon>
        <taxon>Phaseoleae</taxon>
        <taxon>Glycine</taxon>
        <taxon>Glycine subgen. Soja</taxon>
    </lineage>
</organism>
<protein>
    <recommendedName>
        <fullName evidence="4">pectinesterase</fullName>
        <ecNumber evidence="4">3.1.1.11</ecNumber>
    </recommendedName>
</protein>
<comment type="pathway">
    <text evidence="2">Glycan metabolism; pectin degradation; 2-dehydro-3-deoxy-D-gluconate from pectin: step 1/5.</text>
</comment>
<dbReference type="PaxDb" id="3847-GLYMA14G01830.1"/>
<proteinExistence type="inferred from homology"/>
<evidence type="ECO:0000256" key="1">
    <source>
        <dbReference type="ARBA" id="ARBA00004191"/>
    </source>
</evidence>
<dbReference type="EC" id="3.1.1.11" evidence="4"/>
<reference evidence="9" key="3">
    <citation type="submission" date="2018-07" db="EMBL/GenBank/DDBJ databases">
        <title>WGS assembly of Glycine max.</title>
        <authorList>
            <person name="Schmutz J."/>
            <person name="Cannon S."/>
            <person name="Schlueter J."/>
            <person name="Ma J."/>
            <person name="Mitros T."/>
            <person name="Nelson W."/>
            <person name="Hyten D."/>
            <person name="Song Q."/>
            <person name="Thelen J."/>
            <person name="Cheng J."/>
            <person name="Xu D."/>
            <person name="Hellsten U."/>
            <person name="May G."/>
            <person name="Yu Y."/>
            <person name="Sakurai T."/>
            <person name="Umezawa T."/>
            <person name="Bhattacharyya M."/>
            <person name="Sandhu D."/>
            <person name="Valliyodan B."/>
            <person name="Lindquist E."/>
            <person name="Peto M."/>
            <person name="Grant D."/>
            <person name="Shu S."/>
            <person name="Goodstein D."/>
            <person name="Barry K."/>
            <person name="Futrell-Griggs M."/>
            <person name="Abernathy B."/>
            <person name="Du J."/>
            <person name="Tian Z."/>
            <person name="Zhu L."/>
            <person name="Gill N."/>
            <person name="Joshi T."/>
            <person name="Libault M."/>
            <person name="Sethuraman A."/>
            <person name="Zhang X."/>
            <person name="Shinozaki K."/>
            <person name="Nguyen H."/>
            <person name="Wing R."/>
            <person name="Cregan P."/>
            <person name="Specht J."/>
            <person name="Grimwood J."/>
            <person name="Rokhsar D."/>
            <person name="Stacey G."/>
            <person name="Shoemaker R."/>
            <person name="Jackson S."/>
        </authorList>
    </citation>
    <scope>NUCLEOTIDE SEQUENCE</scope>
    <source>
        <tissue evidence="9">Callus</tissue>
    </source>
</reference>
<dbReference type="Proteomes" id="UP000008827">
    <property type="component" value="Chromosome 14"/>
</dbReference>
<evidence type="ECO:0000256" key="3">
    <source>
        <dbReference type="ARBA" id="ARBA00008891"/>
    </source>
</evidence>
<keyword evidence="6" id="KW-0378">Hydrolase</keyword>
<dbReference type="InterPro" id="IPR000070">
    <property type="entry name" value="Pectinesterase_cat"/>
</dbReference>
<feature type="domain" description="Pectinesterase catalytic" evidence="8">
    <location>
        <begin position="28"/>
        <end position="252"/>
    </location>
</feature>
<keyword evidence="5" id="KW-0964">Secreted</keyword>
<evidence type="ECO:0000313" key="11">
    <source>
        <dbReference type="Proteomes" id="UP000008827"/>
    </source>
</evidence>
<evidence type="ECO:0000313" key="9">
    <source>
        <dbReference type="EMBL" id="KRH14243.1"/>
    </source>
</evidence>
<dbReference type="SUPFAM" id="SSF51126">
    <property type="entry name" value="Pectin lyase-like"/>
    <property type="match status" value="1"/>
</dbReference>
<dbReference type="STRING" id="3847.A0A0R0GEZ6"/>
<dbReference type="InterPro" id="IPR011050">
    <property type="entry name" value="Pectin_lyase_fold/virulence"/>
</dbReference>
<keyword evidence="7" id="KW-0063">Aspartyl esterase</keyword>
<gene>
    <name evidence="9" type="ORF">GLYMA_14G014500</name>
</gene>
<reference evidence="10" key="2">
    <citation type="submission" date="2018-02" db="UniProtKB">
        <authorList>
            <consortium name="EnsemblPlants"/>
        </authorList>
    </citation>
    <scope>IDENTIFICATION</scope>
    <source>
        <strain evidence="10">Williams 82</strain>
    </source>
</reference>
<dbReference type="Gramene" id="KRH14243">
    <property type="protein sequence ID" value="KRH14243"/>
    <property type="gene ID" value="GLYMA_14G014500"/>
</dbReference>
<dbReference type="Gene3D" id="2.160.20.10">
    <property type="entry name" value="Single-stranded right-handed beta-helix, Pectin lyase-like"/>
    <property type="match status" value="1"/>
</dbReference>
<evidence type="ECO:0000256" key="2">
    <source>
        <dbReference type="ARBA" id="ARBA00005184"/>
    </source>
</evidence>
<evidence type="ECO:0000256" key="4">
    <source>
        <dbReference type="ARBA" id="ARBA00013229"/>
    </source>
</evidence>
<dbReference type="SMR" id="A0A0R0GEZ6"/>
<comment type="similarity">
    <text evidence="3">Belongs to the pectinesterase family.</text>
</comment>
<dbReference type="Pfam" id="PF01095">
    <property type="entry name" value="Pectinesterase"/>
    <property type="match status" value="1"/>
</dbReference>
<dbReference type="PANTHER" id="PTHR31321:SF31">
    <property type="entry name" value="PECTINESTERASE QRT1"/>
    <property type="match status" value="1"/>
</dbReference>
<evidence type="ECO:0000313" key="10">
    <source>
        <dbReference type="EnsemblPlants" id="KRH14243"/>
    </source>
</evidence>
<sequence length="257" mass="28433">MNEREANITANAQNITEIANAIPIITNSTKASDKGNDGQEMGTVSTATVWVESDFFCATALTIENLVDKDADKRQAVALRVDGDKAVFYRVRLVGEQDTLLDNTGIHYFYRSYIQGSVDFICGNAKSLFHECVLDSVAEFWGAIAAHHRDSADEDTGFSFVNCTIKGSGSVFLGRAWGKYAATTYSFCDMDHVILPLGWSDWGDPSRQGTAMFGEYECSGKGSNRTERVEWSKALSSEEAMPFLSRDYIYGDGWLRL</sequence>
<dbReference type="UniPathway" id="UPA00545">
    <property type="reaction ID" value="UER00823"/>
</dbReference>
<evidence type="ECO:0000259" key="8">
    <source>
        <dbReference type="Pfam" id="PF01095"/>
    </source>
</evidence>
<dbReference type="GO" id="GO:0045490">
    <property type="term" value="P:pectin catabolic process"/>
    <property type="evidence" value="ECO:0000318"/>
    <property type="project" value="GO_Central"/>
</dbReference>
<keyword evidence="5" id="KW-0134">Cell wall</keyword>
<dbReference type="GO" id="GO:0042545">
    <property type="term" value="P:cell wall modification"/>
    <property type="evidence" value="ECO:0007669"/>
    <property type="project" value="InterPro"/>
</dbReference>
<evidence type="ECO:0000256" key="6">
    <source>
        <dbReference type="ARBA" id="ARBA00022801"/>
    </source>
</evidence>